<sequence length="293" mass="32078">MSRYFKGAGVALITPFTKNDQVDYKALETIIDNQVKGGMDYLVALGTTAETATLSNDEKAHVVELVKEKANGLPVVVGMGGNDTRTMCNQIDKFNFEGIDGILVVTPYYNKPSQEGMYHHYLEVAKASPVPIILYNVPSRTGVNLDATTVGRLAEASDKIVAVKEASGEHSQMTKIGKYTSDDFTVISGDDLLAITIAAIGGQGVISVAANAYPDKISKMIHLALDNDFDGARKIHFELIEMFQLMFREGNPGGIKALMNIQGTIENLLRLPLYKISDGLYNEIKERHKLLYN</sequence>
<comment type="similarity">
    <text evidence="3 12 13">Belongs to the DapA family.</text>
</comment>
<dbReference type="PANTHER" id="PTHR12128:SF66">
    <property type="entry name" value="4-HYDROXY-2-OXOGLUTARATE ALDOLASE, MITOCHONDRIAL"/>
    <property type="match status" value="1"/>
</dbReference>
<gene>
    <name evidence="12" type="primary">dapA</name>
    <name evidence="16" type="ORF">G0Q07_09720</name>
</gene>
<comment type="subunit">
    <text evidence="12">Homotetramer; dimer of dimers.</text>
</comment>
<dbReference type="EC" id="4.3.3.7" evidence="4 12"/>
<dbReference type="Gene3D" id="3.20.20.70">
    <property type="entry name" value="Aldolase class I"/>
    <property type="match status" value="1"/>
</dbReference>
<dbReference type="SMART" id="SM01130">
    <property type="entry name" value="DHDPS"/>
    <property type="match status" value="1"/>
</dbReference>
<dbReference type="GO" id="GO:0009089">
    <property type="term" value="P:lysine biosynthetic process via diaminopimelate"/>
    <property type="evidence" value="ECO:0007669"/>
    <property type="project" value="UniProtKB-UniRule"/>
</dbReference>
<evidence type="ECO:0000256" key="7">
    <source>
        <dbReference type="ARBA" id="ARBA00022915"/>
    </source>
</evidence>
<evidence type="ECO:0000256" key="8">
    <source>
        <dbReference type="ARBA" id="ARBA00023154"/>
    </source>
</evidence>
<dbReference type="NCBIfam" id="TIGR00674">
    <property type="entry name" value="dapA"/>
    <property type="match status" value="1"/>
</dbReference>
<dbReference type="InterPro" id="IPR013785">
    <property type="entry name" value="Aldolase_TIM"/>
</dbReference>
<dbReference type="KEGG" id="drc:G0Q07_09720"/>
<feature type="binding site" evidence="12 15">
    <location>
        <position position="48"/>
    </location>
    <ligand>
        <name>pyruvate</name>
        <dbReference type="ChEBI" id="CHEBI:15361"/>
    </ligand>
</feature>
<keyword evidence="7 12" id="KW-0220">Diaminopimelate biosynthesis</keyword>
<feature type="site" description="Part of a proton relay during catalysis" evidence="12">
    <location>
        <position position="109"/>
    </location>
</feature>
<evidence type="ECO:0000256" key="13">
    <source>
        <dbReference type="PIRNR" id="PIRNR001365"/>
    </source>
</evidence>
<evidence type="ECO:0000313" key="17">
    <source>
        <dbReference type="Proteomes" id="UP000474630"/>
    </source>
</evidence>
<dbReference type="Proteomes" id="UP000474630">
    <property type="component" value="Chromosome"/>
</dbReference>
<proteinExistence type="inferred from homology"/>
<evidence type="ECO:0000256" key="3">
    <source>
        <dbReference type="ARBA" id="ARBA00007592"/>
    </source>
</evidence>
<dbReference type="PRINTS" id="PR00146">
    <property type="entry name" value="DHPICSNTHASE"/>
</dbReference>
<evidence type="ECO:0000256" key="1">
    <source>
        <dbReference type="ARBA" id="ARBA00003294"/>
    </source>
</evidence>
<evidence type="ECO:0000256" key="15">
    <source>
        <dbReference type="PIRSR" id="PIRSR001365-2"/>
    </source>
</evidence>
<feature type="binding site" evidence="12 15">
    <location>
        <position position="206"/>
    </location>
    <ligand>
        <name>pyruvate</name>
        <dbReference type="ChEBI" id="CHEBI:15361"/>
    </ligand>
</feature>
<dbReference type="EMBL" id="CP048409">
    <property type="protein sequence ID" value="QIA07987.1"/>
    <property type="molecule type" value="Genomic_DNA"/>
</dbReference>
<evidence type="ECO:0000256" key="11">
    <source>
        <dbReference type="ARBA" id="ARBA00047836"/>
    </source>
</evidence>
<comment type="caution">
    <text evidence="12">Was originally thought to be a dihydrodipicolinate synthase (DHDPS), catalyzing the condensation of (S)-aspartate-beta-semialdehyde [(S)-ASA] and pyruvate to dihydrodipicolinate (DHDP). However, it was shown in E.coli that the product of the enzymatic reaction is not dihydrodipicolinate but in fact (4S)-4-hydroxy-2,3,4,5-tetrahydro-(2S)-dipicolinic acid (HTPA), and that the consecutive dehydration reaction leading to DHDP is not spontaneous but catalyzed by DapB.</text>
</comment>
<dbReference type="Pfam" id="PF00701">
    <property type="entry name" value="DHDPS"/>
    <property type="match status" value="1"/>
</dbReference>
<dbReference type="InterPro" id="IPR020625">
    <property type="entry name" value="Schiff_base-form_aldolases_AS"/>
</dbReference>
<comment type="subcellular location">
    <subcellularLocation>
        <location evidence="12">Cytoplasm</location>
    </subcellularLocation>
</comment>
<organism evidence="16 17">
    <name type="scientific">Draconibacterium halophilum</name>
    <dbReference type="NCBI Taxonomy" id="2706887"/>
    <lineage>
        <taxon>Bacteria</taxon>
        <taxon>Pseudomonadati</taxon>
        <taxon>Bacteroidota</taxon>
        <taxon>Bacteroidia</taxon>
        <taxon>Marinilabiliales</taxon>
        <taxon>Prolixibacteraceae</taxon>
        <taxon>Draconibacterium</taxon>
    </lineage>
</organism>
<evidence type="ECO:0000256" key="14">
    <source>
        <dbReference type="PIRSR" id="PIRSR001365-1"/>
    </source>
</evidence>
<keyword evidence="6 12" id="KW-0028">Amino-acid biosynthesis</keyword>
<dbReference type="InterPro" id="IPR005263">
    <property type="entry name" value="DapA"/>
</dbReference>
<evidence type="ECO:0000256" key="12">
    <source>
        <dbReference type="HAMAP-Rule" id="MF_00418"/>
    </source>
</evidence>
<dbReference type="PANTHER" id="PTHR12128">
    <property type="entry name" value="DIHYDRODIPICOLINATE SYNTHASE"/>
    <property type="match status" value="1"/>
</dbReference>
<dbReference type="UniPathway" id="UPA00034">
    <property type="reaction ID" value="UER00017"/>
</dbReference>
<accession>A0A6C0RD43</accession>
<evidence type="ECO:0000313" key="16">
    <source>
        <dbReference type="EMBL" id="QIA07987.1"/>
    </source>
</evidence>
<keyword evidence="10 12" id="KW-0704">Schiff base</keyword>
<evidence type="ECO:0000256" key="5">
    <source>
        <dbReference type="ARBA" id="ARBA00022490"/>
    </source>
</evidence>
<evidence type="ECO:0000256" key="2">
    <source>
        <dbReference type="ARBA" id="ARBA00005120"/>
    </source>
</evidence>
<comment type="catalytic activity">
    <reaction evidence="11 12">
        <text>L-aspartate 4-semialdehyde + pyruvate = (2S,4S)-4-hydroxy-2,3,4,5-tetrahydrodipicolinate + H2O + H(+)</text>
        <dbReference type="Rhea" id="RHEA:34171"/>
        <dbReference type="ChEBI" id="CHEBI:15361"/>
        <dbReference type="ChEBI" id="CHEBI:15377"/>
        <dbReference type="ChEBI" id="CHEBI:15378"/>
        <dbReference type="ChEBI" id="CHEBI:67139"/>
        <dbReference type="ChEBI" id="CHEBI:537519"/>
        <dbReference type="EC" id="4.3.3.7"/>
    </reaction>
</comment>
<name>A0A6C0RD43_9BACT</name>
<feature type="active site" description="Schiff-base intermediate with substrate" evidence="12 14">
    <location>
        <position position="164"/>
    </location>
</feature>
<dbReference type="CDD" id="cd00950">
    <property type="entry name" value="DHDPS"/>
    <property type="match status" value="1"/>
</dbReference>
<reference evidence="16 17" key="1">
    <citation type="submission" date="2020-02" db="EMBL/GenBank/DDBJ databases">
        <title>Genome sequencing for Draconibacterium sp. strain M1.</title>
        <authorList>
            <person name="Park S.-J."/>
        </authorList>
    </citation>
    <scope>NUCLEOTIDE SEQUENCE [LARGE SCALE GENOMIC DNA]</scope>
    <source>
        <strain evidence="16 17">M1</strain>
    </source>
</reference>
<dbReference type="GO" id="GO:0019877">
    <property type="term" value="P:diaminopimelate biosynthetic process"/>
    <property type="evidence" value="ECO:0007669"/>
    <property type="project" value="UniProtKB-UniRule"/>
</dbReference>
<dbReference type="InterPro" id="IPR002220">
    <property type="entry name" value="DapA-like"/>
</dbReference>
<dbReference type="GO" id="GO:0008840">
    <property type="term" value="F:4-hydroxy-tetrahydrodipicolinate synthase activity"/>
    <property type="evidence" value="ECO:0007669"/>
    <property type="project" value="UniProtKB-UniRule"/>
</dbReference>
<comment type="pathway">
    <text evidence="2 12">Amino-acid biosynthesis; L-lysine biosynthesis via DAP pathway; (S)-tetrahydrodipicolinate from L-aspartate: step 3/4.</text>
</comment>
<keyword evidence="17" id="KW-1185">Reference proteome</keyword>
<comment type="function">
    <text evidence="1 12">Catalyzes the condensation of (S)-aspartate-beta-semialdehyde [(S)-ASA] and pyruvate to 4-hydroxy-tetrahydrodipicolinate (HTPA).</text>
</comment>
<feature type="site" description="Part of a proton relay during catalysis" evidence="12">
    <location>
        <position position="47"/>
    </location>
</feature>
<feature type="active site" description="Proton donor/acceptor" evidence="12 14">
    <location>
        <position position="135"/>
    </location>
</feature>
<dbReference type="SUPFAM" id="SSF51569">
    <property type="entry name" value="Aldolase"/>
    <property type="match status" value="1"/>
</dbReference>
<protein>
    <recommendedName>
        <fullName evidence="4 12">4-hydroxy-tetrahydrodipicolinate synthase</fullName>
        <shortName evidence="12">HTPA synthase</shortName>
        <ecNumber evidence="4 12">4.3.3.7</ecNumber>
    </recommendedName>
</protein>
<evidence type="ECO:0000256" key="6">
    <source>
        <dbReference type="ARBA" id="ARBA00022605"/>
    </source>
</evidence>
<evidence type="ECO:0000256" key="10">
    <source>
        <dbReference type="ARBA" id="ARBA00023270"/>
    </source>
</evidence>
<dbReference type="GO" id="GO:0005829">
    <property type="term" value="C:cytosol"/>
    <property type="evidence" value="ECO:0007669"/>
    <property type="project" value="TreeGrafter"/>
</dbReference>
<keyword evidence="8 12" id="KW-0457">Lysine biosynthesis</keyword>
<keyword evidence="5 12" id="KW-0963">Cytoplasm</keyword>
<keyword evidence="9 12" id="KW-0456">Lyase</keyword>
<dbReference type="RefSeq" id="WP_163345908.1">
    <property type="nucleotide sequence ID" value="NZ_CP048409.1"/>
</dbReference>
<dbReference type="AlphaFoldDB" id="A0A6C0RD43"/>
<dbReference type="PROSITE" id="PS00666">
    <property type="entry name" value="DHDPS_2"/>
    <property type="match status" value="1"/>
</dbReference>
<dbReference type="PIRSF" id="PIRSF001365">
    <property type="entry name" value="DHDPS"/>
    <property type="match status" value="1"/>
</dbReference>
<evidence type="ECO:0000256" key="9">
    <source>
        <dbReference type="ARBA" id="ARBA00023239"/>
    </source>
</evidence>
<dbReference type="HAMAP" id="MF_00418">
    <property type="entry name" value="DapA"/>
    <property type="match status" value="1"/>
</dbReference>
<evidence type="ECO:0000256" key="4">
    <source>
        <dbReference type="ARBA" id="ARBA00012086"/>
    </source>
</evidence>